<name>A0ABY6QY86_9ACTN</name>
<dbReference type="RefSeq" id="WP_190101719.1">
    <property type="nucleotide sequence ID" value="NZ_BMUH01000001.1"/>
</dbReference>
<evidence type="ECO:0000256" key="1">
    <source>
        <dbReference type="SAM" id="Phobius"/>
    </source>
</evidence>
<keyword evidence="1" id="KW-0812">Transmembrane</keyword>
<proteinExistence type="predicted"/>
<keyword evidence="1" id="KW-1133">Transmembrane helix</keyword>
<dbReference type="GeneID" id="95601121"/>
<organism evidence="2 3">
    <name type="scientific">Streptomyces tanashiensis</name>
    <dbReference type="NCBI Taxonomy" id="67367"/>
    <lineage>
        <taxon>Bacteria</taxon>
        <taxon>Bacillati</taxon>
        <taxon>Actinomycetota</taxon>
        <taxon>Actinomycetes</taxon>
        <taxon>Kitasatosporales</taxon>
        <taxon>Streptomycetaceae</taxon>
        <taxon>Streptomyces</taxon>
    </lineage>
</organism>
<gene>
    <name evidence="2" type="ORF">LDH80_16765</name>
</gene>
<accession>A0ABY6QY86</accession>
<evidence type="ECO:0000313" key="3">
    <source>
        <dbReference type="Proteomes" id="UP001164506"/>
    </source>
</evidence>
<keyword evidence="1" id="KW-0472">Membrane</keyword>
<dbReference type="EMBL" id="CP084204">
    <property type="protein sequence ID" value="UZX22282.1"/>
    <property type="molecule type" value="Genomic_DNA"/>
</dbReference>
<reference evidence="2" key="1">
    <citation type="submission" date="2021-09" db="EMBL/GenBank/DDBJ databases">
        <title>Complete genome sequence and metabolic characterization of Streptomyces tanashiensis DSM 731 the producer of antibacterial Kalafungin and diverse secondary metabolites.</title>
        <authorList>
            <person name="Abbasi M.N."/>
            <person name="Anwar M.N."/>
            <person name="Alam K."/>
            <person name="Shoaib M."/>
            <person name="Lin Z."/>
            <person name="Hayat M."/>
            <person name="Ali M.I."/>
            <person name="Malik H.M.T."/>
            <person name="Ahmed I."/>
            <person name="Li A."/>
            <person name="Hailong Wang H."/>
            <person name="Zhang Y."/>
        </authorList>
    </citation>
    <scope>NUCLEOTIDE SEQUENCE</scope>
    <source>
        <strain evidence="2">Kala</strain>
    </source>
</reference>
<keyword evidence="3" id="KW-1185">Reference proteome</keyword>
<protein>
    <submittedName>
        <fullName evidence="2">Uncharacterized protein</fullName>
    </submittedName>
</protein>
<evidence type="ECO:0000313" key="2">
    <source>
        <dbReference type="EMBL" id="UZX22282.1"/>
    </source>
</evidence>
<sequence>MAETIADLSKEIASLRDALLKDRVDNSDPKNPKTQVSELKEHLVQQAPKLMTEDFFKAQFAPYFKKFDDMHQELVKAKKTEWMEAAGLGSFAAAVEKFHEDSAWWPVYLVSGFLSLAVPAFLIALALNLKDMQRKIQGGIFNFLGRKWPSLRGQILASVEGGLLPRRQNAQTVRDREGGNLAGVTLTNPPDPATFDALRQALGNVNRRIINFNKAVAKMKSKAQLDKLATGVEAITRATDAAKPTDIETLAKAIDKLGDAQDKFNPRDIPKPRPLLATADAAKTLAEAGETVTQRFQKLKDDATELARIMAGGASS</sequence>
<dbReference type="Proteomes" id="UP001164506">
    <property type="component" value="Chromosome"/>
</dbReference>
<feature type="transmembrane region" description="Helical" evidence="1">
    <location>
        <begin position="105"/>
        <end position="127"/>
    </location>
</feature>